<protein>
    <submittedName>
        <fullName evidence="2">Uncharacterized protein</fullName>
    </submittedName>
</protein>
<comment type="caution">
    <text evidence="2">The sequence shown here is derived from an EMBL/GenBank/DDBJ whole genome shotgun (WGS) entry which is preliminary data.</text>
</comment>
<evidence type="ECO:0000313" key="2">
    <source>
        <dbReference type="EMBL" id="CAD6341628.1"/>
    </source>
</evidence>
<evidence type="ECO:0000313" key="3">
    <source>
        <dbReference type="Proteomes" id="UP000604825"/>
    </source>
</evidence>
<feature type="compositionally biased region" description="Basic and acidic residues" evidence="1">
    <location>
        <begin position="159"/>
        <end position="170"/>
    </location>
</feature>
<sequence>MVEPMFASQSEHIAEPKAIDETSVMQVELATSTGDECAAEGDIVVSSETVVESEPVQETVVPSQGGSIETNTTSTISEVNKDTESCASGEVCKDAQSHGGESYTELQLAPSSGEEAMILCSEQPSQGVEEAPSSDPLGNNENVKTENEASAQGPVNEESAPRAENAKTDEADTEQQLPPSAEAMVDVSSELLSQDEKVAPSTGPLGNDEDAQLEEAAAAQRELSTEVAHGSENAKAGTGRDRGIDARRPGQAWEVQHRGKEGPWAGGCSLGLVKMSSGSRFTASWDAAGTAQREGVARRGGSGGRRRGGFMRSRGFGSPSVAWIRRGAGAGGARAGRVCGAFLGWNRVLG</sequence>
<gene>
    <name evidence="2" type="ORF">NCGR_LOCUS65726</name>
</gene>
<keyword evidence="3" id="KW-1185">Reference proteome</keyword>
<dbReference type="Proteomes" id="UP000604825">
    <property type="component" value="Unassembled WGS sequence"/>
</dbReference>
<organism evidence="2 3">
    <name type="scientific">Miscanthus lutarioriparius</name>
    <dbReference type="NCBI Taxonomy" id="422564"/>
    <lineage>
        <taxon>Eukaryota</taxon>
        <taxon>Viridiplantae</taxon>
        <taxon>Streptophyta</taxon>
        <taxon>Embryophyta</taxon>
        <taxon>Tracheophyta</taxon>
        <taxon>Spermatophyta</taxon>
        <taxon>Magnoliopsida</taxon>
        <taxon>Liliopsida</taxon>
        <taxon>Poales</taxon>
        <taxon>Poaceae</taxon>
        <taxon>PACMAD clade</taxon>
        <taxon>Panicoideae</taxon>
        <taxon>Andropogonodae</taxon>
        <taxon>Andropogoneae</taxon>
        <taxon>Saccharinae</taxon>
        <taxon>Miscanthus</taxon>
    </lineage>
</organism>
<feature type="region of interest" description="Disordered" evidence="1">
    <location>
        <begin position="292"/>
        <end position="312"/>
    </location>
</feature>
<dbReference type="EMBL" id="CAJGYO010000257">
    <property type="protein sequence ID" value="CAD6341628.1"/>
    <property type="molecule type" value="Genomic_DNA"/>
</dbReference>
<accession>A0A811SFP6</accession>
<name>A0A811SFP6_9POAL</name>
<reference evidence="2" key="1">
    <citation type="submission" date="2020-10" db="EMBL/GenBank/DDBJ databases">
        <authorList>
            <person name="Han B."/>
            <person name="Lu T."/>
            <person name="Zhao Q."/>
            <person name="Huang X."/>
            <person name="Zhao Y."/>
        </authorList>
    </citation>
    <scope>NUCLEOTIDE SEQUENCE</scope>
</reference>
<proteinExistence type="predicted"/>
<feature type="region of interest" description="Disordered" evidence="1">
    <location>
        <begin position="50"/>
        <end position="72"/>
    </location>
</feature>
<evidence type="ECO:0000256" key="1">
    <source>
        <dbReference type="SAM" id="MobiDB-lite"/>
    </source>
</evidence>
<dbReference type="AlphaFoldDB" id="A0A811SFP6"/>
<feature type="region of interest" description="Disordered" evidence="1">
    <location>
        <begin position="94"/>
        <end position="246"/>
    </location>
</feature>